<proteinExistence type="predicted"/>
<reference evidence="3" key="1">
    <citation type="submission" date="2024-07" db="EMBL/GenBank/DDBJ databases">
        <title>Two chromosome-level genome assemblies of Korean endemic species Abeliophyllum distichum and Forsythia ovata (Oleaceae).</title>
        <authorList>
            <person name="Jang H."/>
        </authorList>
    </citation>
    <scope>NUCLEOTIDE SEQUENCE [LARGE SCALE GENOMIC DNA]</scope>
</reference>
<evidence type="ECO:0000313" key="3">
    <source>
        <dbReference type="Proteomes" id="UP001604277"/>
    </source>
</evidence>
<accession>A0ABD1QB86</accession>
<dbReference type="EMBL" id="JBFOLJ010000015">
    <property type="protein sequence ID" value="KAL2473480.1"/>
    <property type="molecule type" value="Genomic_DNA"/>
</dbReference>
<protein>
    <submittedName>
        <fullName evidence="2">E3 ubiquitin-protein ligase</fullName>
    </submittedName>
</protein>
<keyword evidence="3" id="KW-1185">Reference proteome</keyword>
<name>A0ABD1QB86_9LAMI</name>
<feature type="region of interest" description="Disordered" evidence="1">
    <location>
        <begin position="50"/>
        <end position="110"/>
    </location>
</feature>
<gene>
    <name evidence="2" type="ORF">Fot_49216</name>
</gene>
<feature type="compositionally biased region" description="Polar residues" evidence="1">
    <location>
        <begin position="85"/>
        <end position="97"/>
    </location>
</feature>
<evidence type="ECO:0000313" key="2">
    <source>
        <dbReference type="EMBL" id="KAL2473480.1"/>
    </source>
</evidence>
<organism evidence="2 3">
    <name type="scientific">Forsythia ovata</name>
    <dbReference type="NCBI Taxonomy" id="205694"/>
    <lineage>
        <taxon>Eukaryota</taxon>
        <taxon>Viridiplantae</taxon>
        <taxon>Streptophyta</taxon>
        <taxon>Embryophyta</taxon>
        <taxon>Tracheophyta</taxon>
        <taxon>Spermatophyta</taxon>
        <taxon>Magnoliopsida</taxon>
        <taxon>eudicotyledons</taxon>
        <taxon>Gunneridae</taxon>
        <taxon>Pentapetalae</taxon>
        <taxon>asterids</taxon>
        <taxon>lamiids</taxon>
        <taxon>Lamiales</taxon>
        <taxon>Oleaceae</taxon>
        <taxon>Forsythieae</taxon>
        <taxon>Forsythia</taxon>
    </lineage>
</organism>
<dbReference type="Proteomes" id="UP001604277">
    <property type="component" value="Unassembled WGS sequence"/>
</dbReference>
<evidence type="ECO:0000256" key="1">
    <source>
        <dbReference type="SAM" id="MobiDB-lite"/>
    </source>
</evidence>
<comment type="caution">
    <text evidence="2">The sequence shown here is derived from an EMBL/GenBank/DDBJ whole genome shotgun (WGS) entry which is preliminary data.</text>
</comment>
<dbReference type="AlphaFoldDB" id="A0ABD1QB86"/>
<sequence>MLQGSNTSGKLVQMIQAELQFIKEDIHAVERHRVELYRRQNEYAKLRKRVDDPTATTVCPPLNDRNSADIISRGPSAEGHCHMSSDASQNKKTASSHNQRKDSYGGSDSQNLMQSGLALARKGRVTAQVFTLHVTSNELKHN</sequence>